<reference evidence="1 2" key="1">
    <citation type="submission" date="2015-01" db="EMBL/GenBank/DDBJ databases">
        <title>Enhanced salinomycin production by adjusting the supply of polyketide extender units in Streptomyce albus DSM 41398.</title>
        <authorList>
            <person name="Lu C."/>
        </authorList>
    </citation>
    <scope>NUCLEOTIDE SEQUENCE [LARGE SCALE GENOMIC DNA]</scope>
    <source>
        <strain evidence="2">ATCC 21838 / DSM 41398 / FERM P-419 / JCM 4703 / NBRC 107858</strain>
    </source>
</reference>
<organism evidence="1 2">
    <name type="scientific">Streptomyces albus (strain ATCC 21838 / DSM 41398 / FERM P-419 / JCM 4703 / NBRC 107858)</name>
    <dbReference type="NCBI Taxonomy" id="1081613"/>
    <lineage>
        <taxon>Bacteria</taxon>
        <taxon>Bacillati</taxon>
        <taxon>Actinomycetota</taxon>
        <taxon>Actinomycetes</taxon>
        <taxon>Kitasatosporales</taxon>
        <taxon>Streptomycetaceae</taxon>
        <taxon>Streptomyces</taxon>
    </lineage>
</organism>
<evidence type="ECO:0000313" key="1">
    <source>
        <dbReference type="EMBL" id="AJE84040.1"/>
    </source>
</evidence>
<dbReference type="KEGG" id="sals:SLNWT_3664"/>
<accession>A0A0B5EXT7</accession>
<keyword evidence="2" id="KW-1185">Reference proteome</keyword>
<dbReference type="EMBL" id="CP010519">
    <property type="protein sequence ID" value="AJE84040.1"/>
    <property type="molecule type" value="Genomic_DNA"/>
</dbReference>
<evidence type="ECO:0000313" key="2">
    <source>
        <dbReference type="Proteomes" id="UP000031523"/>
    </source>
</evidence>
<name>A0A0B5EXT7_STRA4</name>
<gene>
    <name evidence="1" type="ORF">SLNWT_3664</name>
</gene>
<dbReference type="AlphaFoldDB" id="A0A0B5EXT7"/>
<protein>
    <submittedName>
        <fullName evidence="1">Uncharacterized protein</fullName>
    </submittedName>
</protein>
<dbReference type="Proteomes" id="UP000031523">
    <property type="component" value="Chromosome"/>
</dbReference>
<sequence>MLAGARVVDEPLLRRRSAAAPAATGARGPAVAALAAAARAATGRAGASRAAAAAATRLRGTPGRGPALVGLLRTAGRGTPVRTAWFPRGARGLGAARCGTVSRRRAGSAAPGRGASATLRRWRFATVLAHRTTTPRAGACAPGTAADIRLPPKCGRCFVGGCPHSTQDEDVSLTSHGSRWSA</sequence>
<proteinExistence type="predicted"/>